<dbReference type="EMBL" id="BMME01000001">
    <property type="protein sequence ID" value="GGK15119.1"/>
    <property type="molecule type" value="Genomic_DNA"/>
</dbReference>
<feature type="active site" evidence="10 12">
    <location>
        <position position="596"/>
    </location>
</feature>
<evidence type="ECO:0000256" key="5">
    <source>
        <dbReference type="ARBA" id="ARBA00022419"/>
    </source>
</evidence>
<evidence type="ECO:0000256" key="9">
    <source>
        <dbReference type="ARBA" id="ARBA00048995"/>
    </source>
</evidence>
<reference evidence="14" key="1">
    <citation type="journal article" date="2019" name="Int. J. Syst. Evol. Microbiol.">
        <title>The Global Catalogue of Microorganisms (GCM) 10K type strain sequencing project: providing services to taxonomists for standard genome sequencing and annotation.</title>
        <authorList>
            <consortium name="The Broad Institute Genomics Platform"/>
            <consortium name="The Broad Institute Genome Sequencing Center for Infectious Disease"/>
            <person name="Wu L."/>
            <person name="Ma J."/>
        </authorList>
    </citation>
    <scope>NUCLEOTIDE SEQUENCE [LARGE SCALE GENOMIC DNA]</scope>
    <source>
        <strain evidence="14">CGMCC 1.8985</strain>
    </source>
</reference>
<comment type="similarity">
    <text evidence="3 10">Belongs to the PEPCase type 1 family.</text>
</comment>
<dbReference type="PRINTS" id="PR00150">
    <property type="entry name" value="PEPCARBXLASE"/>
</dbReference>
<organism evidence="13 14">
    <name type="scientific">Luteimonas terricola</name>
    <dbReference type="NCBI Taxonomy" id="645597"/>
    <lineage>
        <taxon>Bacteria</taxon>
        <taxon>Pseudomonadati</taxon>
        <taxon>Pseudomonadota</taxon>
        <taxon>Gammaproteobacteria</taxon>
        <taxon>Lysobacterales</taxon>
        <taxon>Lysobacteraceae</taxon>
        <taxon>Luteimonas</taxon>
    </lineage>
</organism>
<comment type="cofactor">
    <cofactor evidence="1 10">
        <name>Mg(2+)</name>
        <dbReference type="ChEBI" id="CHEBI:18420"/>
    </cofactor>
</comment>
<sequence length="929" mass="101347">MSIPSDSRDAPLREQLEFAGTDALLRDDVRRLGAMVGDMLAEQVSPALLEQVEAVRRAAIARRENGEPVDALAGELAQVSPDNADALVRAFSAWFGAINLAERVHRIRRRRDHQRSDEGPQPGGLEAVLGALHADGVTLEELEALLPGLWVEPVFTAHPTEAVRRALLAKERVIVERLVADIDRTRTPDERLSDESRMRQALATTWQTSEAPMLKPTVTDEVDHIGHYLGVLFRVLPAFYEVFADAVEAAWGRRIALPNVLRFGTWVGGDMDGNPKVGAATIEAALAAQRAQVLGQYRDELRALGQVLTQTRDRAHIDTAVEERLAQYREAMPVVAGRLRARQADMPYRQLLELMSARLAAAGADGPNGNAHAEGRGGDADVAAGTGAYAGVEAFLADLELIDASLAANRGEHAGRFALLRLLRRARSFGFHLAALDLRQDSAAHDAALAALQGDGDWAGQPLEARLAQLHALIETPVPAVPDAEAAVQALDVFRTVKSARARFGHHAFGPYIVSMSRSAADALAVLALARIAGCIEGEGESEVPLDVAPLFETVDDLEAAAGVMRALFDDPVYRRHVRARGDRQVVMLGYSDSAKDSGLLASRWALQRAQVDLMRLARDADVRLVFFHGRGGSVSRGGGKTGRAIIAAPRGTVDGRLRVTEQGEVIHRKYGIRALALRNLEQMTGAVLRASLRPRPQEPRARTWRAIADRLSTDSRACYRALVHEDPGFDAYFRAATPVDVIERLQIGSRPSRRRDGGIANLRAIPWVFAWAQNRSGLTGWYGVGHALESGIAAHGLDAMAGMARDWPFFAAMLDDVEMLLAKSDLDIFERYSRLAGDAHDVFFPGIAAEFARTRDAILAIKRQDALLADDYRLRLSIRLRNPYVDPISLLQVELLRRWREGGCEDDDVLRALFATVNGIAAGIQNTG</sequence>
<protein>
    <recommendedName>
        <fullName evidence="5 10">Phosphoenolpyruvate carboxylase</fullName>
        <shortName evidence="10">PEPC</shortName>
        <shortName evidence="10">PEPCase</shortName>
        <ecNumber evidence="4 10">4.1.1.31</ecNumber>
    </recommendedName>
</protein>
<evidence type="ECO:0000256" key="6">
    <source>
        <dbReference type="ARBA" id="ARBA00022842"/>
    </source>
</evidence>
<gene>
    <name evidence="10 13" type="primary">ppc</name>
    <name evidence="13" type="ORF">GCM10011394_25410</name>
</gene>
<dbReference type="InterPro" id="IPR033129">
    <property type="entry name" value="PEPCASE_His_AS"/>
</dbReference>
<keyword evidence="8 10" id="KW-0120">Carbon dioxide fixation</keyword>
<evidence type="ECO:0000256" key="4">
    <source>
        <dbReference type="ARBA" id="ARBA00012305"/>
    </source>
</evidence>
<dbReference type="SUPFAM" id="SSF51621">
    <property type="entry name" value="Phosphoenolpyruvate/pyruvate domain"/>
    <property type="match status" value="1"/>
</dbReference>
<dbReference type="InterPro" id="IPR018129">
    <property type="entry name" value="PEP_COase_Lys_AS"/>
</dbReference>
<dbReference type="EC" id="4.1.1.31" evidence="4 10"/>
<dbReference type="PROSITE" id="PS00781">
    <property type="entry name" value="PEPCASE_1"/>
    <property type="match status" value="1"/>
</dbReference>
<feature type="active site" evidence="10 11">
    <location>
        <position position="158"/>
    </location>
</feature>
<evidence type="ECO:0000256" key="12">
    <source>
        <dbReference type="PROSITE-ProRule" id="PRU10112"/>
    </source>
</evidence>
<keyword evidence="7 10" id="KW-0456">Lyase</keyword>
<name>A0ABQ2EPH4_9GAMM</name>
<dbReference type="PROSITE" id="PS00393">
    <property type="entry name" value="PEPCASE_2"/>
    <property type="match status" value="1"/>
</dbReference>
<comment type="catalytic activity">
    <reaction evidence="9 10">
        <text>oxaloacetate + phosphate = phosphoenolpyruvate + hydrogencarbonate</text>
        <dbReference type="Rhea" id="RHEA:28370"/>
        <dbReference type="ChEBI" id="CHEBI:16452"/>
        <dbReference type="ChEBI" id="CHEBI:17544"/>
        <dbReference type="ChEBI" id="CHEBI:43474"/>
        <dbReference type="ChEBI" id="CHEBI:58702"/>
        <dbReference type="EC" id="4.1.1.31"/>
    </reaction>
</comment>
<evidence type="ECO:0000256" key="3">
    <source>
        <dbReference type="ARBA" id="ARBA00008346"/>
    </source>
</evidence>
<proteinExistence type="inferred from homology"/>
<evidence type="ECO:0000256" key="8">
    <source>
        <dbReference type="ARBA" id="ARBA00023300"/>
    </source>
</evidence>
<comment type="subunit">
    <text evidence="10">Homotetramer.</text>
</comment>
<accession>A0ABQ2EPH4</accession>
<comment type="function">
    <text evidence="2 10">Forms oxaloacetate, a four-carbon dicarboxylic acid source for the tricarboxylic acid cycle.</text>
</comment>
<dbReference type="Gene3D" id="1.20.1440.90">
    <property type="entry name" value="Phosphoenolpyruvate/pyruvate domain"/>
    <property type="match status" value="1"/>
</dbReference>
<dbReference type="PANTHER" id="PTHR30523">
    <property type="entry name" value="PHOSPHOENOLPYRUVATE CARBOXYLASE"/>
    <property type="match status" value="1"/>
</dbReference>
<dbReference type="Pfam" id="PF00311">
    <property type="entry name" value="PEPcase"/>
    <property type="match status" value="1"/>
</dbReference>
<evidence type="ECO:0000256" key="1">
    <source>
        <dbReference type="ARBA" id="ARBA00001946"/>
    </source>
</evidence>
<evidence type="ECO:0000313" key="14">
    <source>
        <dbReference type="Proteomes" id="UP000599009"/>
    </source>
</evidence>
<evidence type="ECO:0000313" key="13">
    <source>
        <dbReference type="EMBL" id="GGK15119.1"/>
    </source>
</evidence>
<dbReference type="InterPro" id="IPR021135">
    <property type="entry name" value="PEP_COase"/>
</dbReference>
<comment type="caution">
    <text evidence="13">The sequence shown here is derived from an EMBL/GenBank/DDBJ whole genome shotgun (WGS) entry which is preliminary data.</text>
</comment>
<evidence type="ECO:0000256" key="2">
    <source>
        <dbReference type="ARBA" id="ARBA00003670"/>
    </source>
</evidence>
<evidence type="ECO:0000256" key="11">
    <source>
        <dbReference type="PROSITE-ProRule" id="PRU10111"/>
    </source>
</evidence>
<dbReference type="NCBIfam" id="NF000584">
    <property type="entry name" value="PRK00009.1"/>
    <property type="match status" value="1"/>
</dbReference>
<dbReference type="HAMAP" id="MF_00595">
    <property type="entry name" value="PEPcase_type1"/>
    <property type="match status" value="1"/>
</dbReference>
<dbReference type="InterPro" id="IPR022805">
    <property type="entry name" value="PEP_COase_bac/pln-type"/>
</dbReference>
<evidence type="ECO:0000256" key="10">
    <source>
        <dbReference type="HAMAP-Rule" id="MF_00595"/>
    </source>
</evidence>
<keyword evidence="6 10" id="KW-0460">Magnesium</keyword>
<dbReference type="InterPro" id="IPR015813">
    <property type="entry name" value="Pyrv/PenolPyrv_kinase-like_dom"/>
</dbReference>
<dbReference type="Proteomes" id="UP000599009">
    <property type="component" value="Unassembled WGS sequence"/>
</dbReference>
<dbReference type="PANTHER" id="PTHR30523:SF6">
    <property type="entry name" value="PHOSPHOENOLPYRUVATE CARBOXYLASE"/>
    <property type="match status" value="1"/>
</dbReference>
<evidence type="ECO:0000256" key="7">
    <source>
        <dbReference type="ARBA" id="ARBA00023239"/>
    </source>
</evidence>
<keyword evidence="14" id="KW-1185">Reference proteome</keyword>
<dbReference type="RefSeq" id="WP_132987002.1">
    <property type="nucleotide sequence ID" value="NZ_BMME01000001.1"/>
</dbReference>